<dbReference type="PATRIC" id="fig|1326980.6.peg.74"/>
<dbReference type="Pfam" id="PF01022">
    <property type="entry name" value="HTH_5"/>
    <property type="match status" value="1"/>
</dbReference>
<proteinExistence type="predicted"/>
<dbReference type="PROSITE" id="PS50987">
    <property type="entry name" value="HTH_ARSR_2"/>
    <property type="match status" value="1"/>
</dbReference>
<dbReference type="InterPro" id="IPR036390">
    <property type="entry name" value="WH_DNA-bd_sf"/>
</dbReference>
<keyword evidence="3" id="KW-1185">Reference proteome</keyword>
<evidence type="ECO:0000313" key="2">
    <source>
        <dbReference type="EMBL" id="EWG08061.1"/>
    </source>
</evidence>
<dbReference type="InterPro" id="IPR036388">
    <property type="entry name" value="WH-like_DNA-bd_sf"/>
</dbReference>
<protein>
    <submittedName>
        <fullName evidence="2">ArsR family transcriptional regulator</fullName>
    </submittedName>
</protein>
<evidence type="ECO:0000313" key="3">
    <source>
        <dbReference type="Proteomes" id="UP000054284"/>
    </source>
</evidence>
<dbReference type="EMBL" id="ASRH01000001">
    <property type="protein sequence ID" value="EWG08061.1"/>
    <property type="molecule type" value="Genomic_DNA"/>
</dbReference>
<dbReference type="PANTHER" id="PTHR38600:SF1">
    <property type="entry name" value="TRANSCRIPTIONAL REGULATORY PROTEIN"/>
    <property type="match status" value="1"/>
</dbReference>
<reference evidence="2 3" key="1">
    <citation type="journal article" date="2014" name="Genome Announc.">
        <title>Draft Genome Sequence of the Sulfolobales Archaeon AZ1, Obtained through Metagenomic Analysis of a Mexican Hot Spring.</title>
        <authorList>
            <person name="Servin-Garciduenas L.E."/>
            <person name="Martinez-Romero E."/>
        </authorList>
    </citation>
    <scope>NUCLEOTIDE SEQUENCE [LARGE SCALE GENOMIC DNA]</scope>
    <source>
        <strain evidence="2">AZ1-illumnia</strain>
    </source>
</reference>
<dbReference type="GO" id="GO:0003700">
    <property type="term" value="F:DNA-binding transcription factor activity"/>
    <property type="evidence" value="ECO:0007669"/>
    <property type="project" value="InterPro"/>
</dbReference>
<evidence type="ECO:0000259" key="1">
    <source>
        <dbReference type="PROSITE" id="PS50987"/>
    </source>
</evidence>
<organism evidence="2 3">
    <name type="scientific">Candidatus Aramenus sulfurataquae</name>
    <dbReference type="NCBI Taxonomy" id="1326980"/>
    <lineage>
        <taxon>Archaea</taxon>
        <taxon>Thermoproteota</taxon>
        <taxon>Thermoprotei</taxon>
        <taxon>Sulfolobales</taxon>
        <taxon>Sulfolobaceae</taxon>
        <taxon>Candidatus Aramenus</taxon>
    </lineage>
</organism>
<comment type="caution">
    <text evidence="2">The sequence shown here is derived from an EMBL/GenBank/DDBJ whole genome shotgun (WGS) entry which is preliminary data.</text>
</comment>
<gene>
    <name evidence="2" type="ORF">ASUL_00365</name>
</gene>
<dbReference type="SMART" id="SM00418">
    <property type="entry name" value="HTH_ARSR"/>
    <property type="match status" value="1"/>
</dbReference>
<dbReference type="InterPro" id="IPR011991">
    <property type="entry name" value="ArsR-like_HTH"/>
</dbReference>
<dbReference type="PANTHER" id="PTHR38600">
    <property type="entry name" value="TRANSCRIPTIONAL REGULATORY PROTEIN"/>
    <property type="match status" value="1"/>
</dbReference>
<name>W7KXL7_9CREN</name>
<dbReference type="Gene3D" id="1.10.10.10">
    <property type="entry name" value="Winged helix-like DNA-binding domain superfamily/Winged helix DNA-binding domain"/>
    <property type="match status" value="1"/>
</dbReference>
<dbReference type="SUPFAM" id="SSF46785">
    <property type="entry name" value="Winged helix' DNA-binding domain"/>
    <property type="match status" value="1"/>
</dbReference>
<sequence length="105" mass="12241">MTNSMNEKERKQVKKALKFLFFSSRGGRTRLRIVKLLEEGNFNANQIAEALGLDYKTVIHHLEVLGENNLVVKDGKKYGVRYRLSSDYKLFKDILEELEKEAKYS</sequence>
<dbReference type="CDD" id="cd00090">
    <property type="entry name" value="HTH_ARSR"/>
    <property type="match status" value="1"/>
</dbReference>
<dbReference type="Proteomes" id="UP000054284">
    <property type="component" value="Unassembled WGS sequence"/>
</dbReference>
<dbReference type="AlphaFoldDB" id="W7KXL7"/>
<accession>W7KXL7</accession>
<dbReference type="InterPro" id="IPR001845">
    <property type="entry name" value="HTH_ArsR_DNA-bd_dom"/>
</dbReference>
<feature type="domain" description="HTH arsR-type" evidence="1">
    <location>
        <begin position="10"/>
        <end position="105"/>
    </location>
</feature>